<dbReference type="PATRIC" id="fig|61435.8.peg.122"/>
<organism evidence="1 2">
    <name type="scientific">Dehalococcoides mccartyi</name>
    <dbReference type="NCBI Taxonomy" id="61435"/>
    <lineage>
        <taxon>Bacteria</taxon>
        <taxon>Bacillati</taxon>
        <taxon>Chloroflexota</taxon>
        <taxon>Dehalococcoidia</taxon>
        <taxon>Dehalococcoidales</taxon>
        <taxon>Dehalococcoidaceae</taxon>
        <taxon>Dehalococcoides</taxon>
    </lineage>
</organism>
<proteinExistence type="predicted"/>
<evidence type="ECO:0000313" key="2">
    <source>
        <dbReference type="Proteomes" id="UP000076394"/>
    </source>
</evidence>
<accession>A0A142V800</accession>
<dbReference type="Proteomes" id="UP000076394">
    <property type="component" value="Chromosome"/>
</dbReference>
<name>A0A142V800_9CHLR</name>
<gene>
    <name evidence="1" type="ORF">Dm11a5_0122</name>
</gene>
<dbReference type="Pfam" id="PF18897">
    <property type="entry name" value="Gp3-like"/>
    <property type="match status" value="1"/>
</dbReference>
<reference evidence="1 2" key="1">
    <citation type="submission" date="2015-03" db="EMBL/GenBank/DDBJ databases">
        <title>Genomic characterization of Dehalococcoides mccartyi strain 11a5, an unusal plasmid-containing chloroethene dechlorinator.</title>
        <authorList>
            <person name="Zhao S."/>
            <person name="Ding C."/>
            <person name="He J."/>
        </authorList>
    </citation>
    <scope>NUCLEOTIDE SEQUENCE [LARGE SCALE GENOMIC DNA]</scope>
    <source>
        <strain evidence="1 2">11a5</strain>
    </source>
</reference>
<dbReference type="InterPro" id="IPR043991">
    <property type="entry name" value="Gp3-like"/>
</dbReference>
<dbReference type="RefSeq" id="WP_034376883.1">
    <property type="nucleotide sequence ID" value="NZ_CP011127.1"/>
</dbReference>
<protein>
    <submittedName>
        <fullName evidence="1">Uncharacterized protein</fullName>
    </submittedName>
</protein>
<evidence type="ECO:0000313" key="1">
    <source>
        <dbReference type="EMBL" id="AMU85953.1"/>
    </source>
</evidence>
<dbReference type="AlphaFoldDB" id="A0A142V800"/>
<sequence>MPIKGVTGVVRLTRLGKVRLGVKKENASGIPYPSPTEYFVCPDEVKKVFGEKPKELRIMFPTDDQTQWASQYLKCYSATRGLVCRGDGETAVAKIDTHTGEIVNRDSVETEMKETTCNPAKCAYYQVARCRRVMNLQFLLPDCPGFGVYQLDTSSFYSIVNVNSSLELVRGTCGRLSMIPLSLKLVEQEVQPEGKKKIVRVLSITAPYSLIEIQRYAQIPPGQILLLPPPDNEAPDDLFPDEILAKEEPTKTILGSDKDLMLLWDRVKSKVWQMAMQDYQISNWFQKNCNLDVHITDFDLLTPPNRIKAEYLENFLKTLERYTDRS</sequence>
<dbReference type="OrthoDB" id="1443745at2"/>
<dbReference type="EMBL" id="CP011127">
    <property type="protein sequence ID" value="AMU85953.1"/>
    <property type="molecule type" value="Genomic_DNA"/>
</dbReference>